<dbReference type="InterPro" id="IPR050832">
    <property type="entry name" value="Bact_Acetyltransf"/>
</dbReference>
<dbReference type="SUPFAM" id="SSF55729">
    <property type="entry name" value="Acyl-CoA N-acyltransferases (Nat)"/>
    <property type="match status" value="1"/>
</dbReference>
<dbReference type="Gene3D" id="3.40.630.30">
    <property type="match status" value="1"/>
</dbReference>
<comment type="caution">
    <text evidence="4">The sequence shown here is derived from an EMBL/GenBank/DDBJ whole genome shotgun (WGS) entry which is preliminary data.</text>
</comment>
<dbReference type="CDD" id="cd04301">
    <property type="entry name" value="NAT_SF"/>
    <property type="match status" value="1"/>
</dbReference>
<feature type="domain" description="N-acetyltransferase" evidence="3">
    <location>
        <begin position="9"/>
        <end position="164"/>
    </location>
</feature>
<keyword evidence="1" id="KW-0808">Transferase</keyword>
<name>A0ABP7FQA2_9ACTN</name>
<evidence type="ECO:0000313" key="5">
    <source>
        <dbReference type="Proteomes" id="UP001500908"/>
    </source>
</evidence>
<keyword evidence="5" id="KW-1185">Reference proteome</keyword>
<reference evidence="5" key="1">
    <citation type="journal article" date="2019" name="Int. J. Syst. Evol. Microbiol.">
        <title>The Global Catalogue of Microorganisms (GCM) 10K type strain sequencing project: providing services to taxonomists for standard genome sequencing and annotation.</title>
        <authorList>
            <consortium name="The Broad Institute Genomics Platform"/>
            <consortium name="The Broad Institute Genome Sequencing Center for Infectious Disease"/>
            <person name="Wu L."/>
            <person name="Ma J."/>
        </authorList>
    </citation>
    <scope>NUCLEOTIDE SEQUENCE [LARGE SCALE GENOMIC DNA]</scope>
    <source>
        <strain evidence="5">JCM 17137</strain>
    </source>
</reference>
<evidence type="ECO:0000259" key="3">
    <source>
        <dbReference type="PROSITE" id="PS51186"/>
    </source>
</evidence>
<evidence type="ECO:0000256" key="2">
    <source>
        <dbReference type="ARBA" id="ARBA00023315"/>
    </source>
</evidence>
<dbReference type="EMBL" id="BAABDD010000009">
    <property type="protein sequence ID" value="GAA3743770.1"/>
    <property type="molecule type" value="Genomic_DNA"/>
</dbReference>
<proteinExistence type="predicted"/>
<accession>A0ABP7FQA2</accession>
<dbReference type="InterPro" id="IPR016181">
    <property type="entry name" value="Acyl_CoA_acyltransferase"/>
</dbReference>
<dbReference type="PANTHER" id="PTHR43877">
    <property type="entry name" value="AMINOALKYLPHOSPHONATE N-ACETYLTRANSFERASE-RELATED-RELATED"/>
    <property type="match status" value="1"/>
</dbReference>
<dbReference type="PROSITE" id="PS51186">
    <property type="entry name" value="GNAT"/>
    <property type="match status" value="1"/>
</dbReference>
<evidence type="ECO:0000313" key="4">
    <source>
        <dbReference type="EMBL" id="GAA3743770.1"/>
    </source>
</evidence>
<keyword evidence="2" id="KW-0012">Acyltransferase</keyword>
<organism evidence="4 5">
    <name type="scientific">Salinactinospora qingdaonensis</name>
    <dbReference type="NCBI Taxonomy" id="702744"/>
    <lineage>
        <taxon>Bacteria</taxon>
        <taxon>Bacillati</taxon>
        <taxon>Actinomycetota</taxon>
        <taxon>Actinomycetes</taxon>
        <taxon>Streptosporangiales</taxon>
        <taxon>Nocardiopsidaceae</taxon>
        <taxon>Salinactinospora</taxon>
    </lineage>
</organism>
<dbReference type="InterPro" id="IPR000182">
    <property type="entry name" value="GNAT_dom"/>
</dbReference>
<protein>
    <recommendedName>
        <fullName evidence="3">N-acetyltransferase domain-containing protein</fullName>
    </recommendedName>
</protein>
<sequence length="167" mass="18020">MSVATPADLLIATAASEDVGEIWALQRAAHVDEAQTYGDPYLAPLTETPQQIRALLADDLLLLKAMVGPRVVGTVRGRPAHSRYLISRLAVAPDQRRRGIGRALLSAIEERALEAYPHIEGYALSTGHCSDTSLRLCRSLGYTESGRQRVSDHLTLVNLSKPVAAPA</sequence>
<dbReference type="Pfam" id="PF00583">
    <property type="entry name" value="Acetyltransf_1"/>
    <property type="match status" value="1"/>
</dbReference>
<gene>
    <name evidence="4" type="ORF">GCM10022402_24340</name>
</gene>
<dbReference type="Proteomes" id="UP001500908">
    <property type="component" value="Unassembled WGS sequence"/>
</dbReference>
<evidence type="ECO:0000256" key="1">
    <source>
        <dbReference type="ARBA" id="ARBA00022679"/>
    </source>
</evidence>
<dbReference type="RefSeq" id="WP_344971013.1">
    <property type="nucleotide sequence ID" value="NZ_BAABDD010000009.1"/>
</dbReference>